<dbReference type="PANTHER" id="PTHR43736">
    <property type="entry name" value="ADP-RIBOSE PYROPHOSPHATASE"/>
    <property type="match status" value="1"/>
</dbReference>
<proteinExistence type="inferred from homology"/>
<comment type="similarity">
    <text evidence="1">Belongs to the Nudix hydrolase family.</text>
</comment>
<evidence type="ECO:0000256" key="2">
    <source>
        <dbReference type="ARBA" id="ARBA00022801"/>
    </source>
</evidence>
<evidence type="ECO:0000259" key="3">
    <source>
        <dbReference type="PROSITE" id="PS51462"/>
    </source>
</evidence>
<name>A0A2T6BQ86_9BACL</name>
<sequence>MFPQHYVAVTGVVLNPSEEVLLIRRSDNFRWEPPGGVVELADGLQSAVVREVKEETGVDAEVVRLTGVYKTVGKKKLHVVSLVFLCRALGGDPGPTDEAVEAGFFSKEEALKKVTWRWMRVRLTDALSGRKEPAVRNFMPPYEKEKPAGS</sequence>
<dbReference type="PRINTS" id="PR00502">
    <property type="entry name" value="NUDIXFAMILY"/>
</dbReference>
<evidence type="ECO:0000313" key="5">
    <source>
        <dbReference type="Proteomes" id="UP000244240"/>
    </source>
</evidence>
<dbReference type="Pfam" id="PF00293">
    <property type="entry name" value="NUDIX"/>
    <property type="match status" value="1"/>
</dbReference>
<gene>
    <name evidence="4" type="ORF">C8P63_11710</name>
</gene>
<dbReference type="Gene3D" id="3.90.79.10">
    <property type="entry name" value="Nucleoside Triphosphate Pyrophosphohydrolase"/>
    <property type="match status" value="1"/>
</dbReference>
<accession>A0A2T6BQ86</accession>
<organism evidence="4 5">
    <name type="scientific">Melghirimyces profundicolus</name>
    <dbReference type="NCBI Taxonomy" id="1242148"/>
    <lineage>
        <taxon>Bacteria</taxon>
        <taxon>Bacillati</taxon>
        <taxon>Bacillota</taxon>
        <taxon>Bacilli</taxon>
        <taxon>Bacillales</taxon>
        <taxon>Thermoactinomycetaceae</taxon>
        <taxon>Melghirimyces</taxon>
    </lineage>
</organism>
<dbReference type="PROSITE" id="PS51462">
    <property type="entry name" value="NUDIX"/>
    <property type="match status" value="1"/>
</dbReference>
<dbReference type="Proteomes" id="UP000244240">
    <property type="component" value="Unassembled WGS sequence"/>
</dbReference>
<dbReference type="InterPro" id="IPR020476">
    <property type="entry name" value="Nudix_hydrolase"/>
</dbReference>
<dbReference type="GO" id="GO:0016787">
    <property type="term" value="F:hydrolase activity"/>
    <property type="evidence" value="ECO:0007669"/>
    <property type="project" value="UniProtKB-KW"/>
</dbReference>
<evidence type="ECO:0000256" key="1">
    <source>
        <dbReference type="ARBA" id="ARBA00005582"/>
    </source>
</evidence>
<keyword evidence="2" id="KW-0378">Hydrolase</keyword>
<evidence type="ECO:0000313" key="4">
    <source>
        <dbReference type="EMBL" id="PTX58263.1"/>
    </source>
</evidence>
<dbReference type="RefSeq" id="WP_211308280.1">
    <property type="nucleotide sequence ID" value="NZ_QBKR01000017.1"/>
</dbReference>
<dbReference type="PANTHER" id="PTHR43736:SF1">
    <property type="entry name" value="DIHYDRONEOPTERIN TRIPHOSPHATE DIPHOSPHATASE"/>
    <property type="match status" value="1"/>
</dbReference>
<dbReference type="InterPro" id="IPR015797">
    <property type="entry name" value="NUDIX_hydrolase-like_dom_sf"/>
</dbReference>
<comment type="caution">
    <text evidence="4">The sequence shown here is derived from an EMBL/GenBank/DDBJ whole genome shotgun (WGS) entry which is preliminary data.</text>
</comment>
<dbReference type="EMBL" id="QBKR01000017">
    <property type="protein sequence ID" value="PTX58263.1"/>
    <property type="molecule type" value="Genomic_DNA"/>
</dbReference>
<feature type="domain" description="Nudix hydrolase" evidence="3">
    <location>
        <begin position="4"/>
        <end position="127"/>
    </location>
</feature>
<dbReference type="SUPFAM" id="SSF55811">
    <property type="entry name" value="Nudix"/>
    <property type="match status" value="1"/>
</dbReference>
<dbReference type="AlphaFoldDB" id="A0A2T6BQ86"/>
<keyword evidence="5" id="KW-1185">Reference proteome</keyword>
<protein>
    <submittedName>
        <fullName evidence="4">ADP-ribose pyrophosphatase YjhB (NUDIX family)</fullName>
    </submittedName>
</protein>
<dbReference type="InterPro" id="IPR000086">
    <property type="entry name" value="NUDIX_hydrolase_dom"/>
</dbReference>
<reference evidence="4 5" key="1">
    <citation type="submission" date="2018-04" db="EMBL/GenBank/DDBJ databases">
        <title>Genomic Encyclopedia of Archaeal and Bacterial Type Strains, Phase II (KMG-II): from individual species to whole genera.</title>
        <authorList>
            <person name="Goeker M."/>
        </authorList>
    </citation>
    <scope>NUCLEOTIDE SEQUENCE [LARGE SCALE GENOMIC DNA]</scope>
    <source>
        <strain evidence="4 5">DSM 45787</strain>
    </source>
</reference>